<keyword evidence="9 13" id="KW-1015">Disulfide bond</keyword>
<dbReference type="InterPro" id="IPR050439">
    <property type="entry name" value="ADAMTS_ADAMTS-like"/>
</dbReference>
<feature type="binding site" evidence="12">
    <location>
        <position position="530"/>
    </location>
    <ligand>
        <name>Ca(2+)</name>
        <dbReference type="ChEBI" id="CHEBI:29108"/>
        <label>2</label>
    </ligand>
</feature>
<feature type="disulfide bond" evidence="13">
    <location>
        <begin position="484"/>
        <end position="511"/>
    </location>
</feature>
<feature type="compositionally biased region" description="Basic residues" evidence="15">
    <location>
        <begin position="1198"/>
        <end position="1209"/>
    </location>
</feature>
<feature type="compositionally biased region" description="Pro residues" evidence="15">
    <location>
        <begin position="1077"/>
        <end position="1086"/>
    </location>
</feature>
<dbReference type="Pfam" id="PF19236">
    <property type="entry name" value="ADAMTS_CR_3"/>
    <property type="match status" value="1"/>
</dbReference>
<evidence type="ECO:0000259" key="17">
    <source>
        <dbReference type="PROSITE" id="PS50215"/>
    </source>
</evidence>
<feature type="compositionally biased region" description="Low complexity" evidence="15">
    <location>
        <begin position="1176"/>
        <end position="1187"/>
    </location>
</feature>
<name>A0AAE1H7S7_9NEOP</name>
<feature type="disulfide bond" evidence="13">
    <location>
        <begin position="631"/>
        <end position="668"/>
    </location>
</feature>
<evidence type="ECO:0000313" key="18">
    <source>
        <dbReference type="EMBL" id="KAK3916228.1"/>
    </source>
</evidence>
<feature type="domain" description="Peptidase M12B" evidence="17">
    <location>
        <begin position="316"/>
        <end position="532"/>
    </location>
</feature>
<dbReference type="SUPFAM" id="SSF55486">
    <property type="entry name" value="Metalloproteases ('zincins'), catalytic domain"/>
    <property type="match status" value="1"/>
</dbReference>
<dbReference type="Pfam" id="PF01421">
    <property type="entry name" value="Reprolysin"/>
    <property type="match status" value="1"/>
</dbReference>
<sequence>MTRTPLILAALLALPALLLTRAALPEDLSEDQSRLPHGLFSGAVPGRRLVYPRKVAVALQPGDFHDGGLQHFHGEHHRHRRARRLSWDWDWARAPPSHIQAADASTAGAPPAVQYEVALPAEASASRLLLWPSTAFLAPALRIDSAGAGAGAGVAPRRRRRSASRSRRSVTSCHYRGVVQGDPGSSVALSACGQGLVGLVKTSKAEYWLEPTAGDTAPGAHVLFQRHKGWLKGGGGGRRRGWGRGRGKGKGKGKRKGKGRGRKGRRRRHDKNCGTRDPVRSNETVLAWGRGRPGLSVQQKGGAGPGRAPRSVSTEKHVEVLLVADQSMTAFHQDGDIETYLLTIMNMVASMYHDPTIGNLINIVVVRIILMDEWASESEGETFNSTVNADATLASFCRWASQLNPPDEADPHHHDVAVLVTRVDICARRDTPCNTLGVAHVGGMCSAARACSVTQDNGVVLAHTIAHELGHNLGMTHDTENLGCPRKVDGVLHVMTPTFEADNHRMAWSPCSRRSVTAFLDDGKGACLDDAPTLGGYQYPDMPAGSMYGAEHQCRLQFGTEEARVCSELEEVCTRLWCEVDGQCTTLLQPAAPGTMCGKHKWCQDQQCTEMSELPEPVPGGWSSWGEWGPCSRTCGAGVSTMERRCDHPAPRHGGAYCLGERRRYRVCNTQPCPEGAPSFRAAQCAAYNNRTYLGANYTWLPYFDAAEPCELYCADADDTVIVPWGGAVQDGTPCNLGRRDMCIGRVCRKVGCDWTVDSDAVEDRCGVCRGDGSLCDTVTGTYSRPDGYGYIEAFQIPTGARNVIIVEEAASKNFIGIGSVRKPVFYLNGRRKITLPGEYDVGGTAALYERVGDLETVRIPGPLRDNILVYVIFRGRARNPGVRYQYTVRRPGAVPPAPAWRWADWSECSATCGGGRQEMRAVCAAGVQEGGGSGLNVVQDSECELTVGPRPPDKNRECAMHACPATWWTGPWQVCSATCGEAAARGAPPPAAPPPGRALTPSCSCRRWWTGPWQVCSATCGEAAARRRSVLCVVRGRQELALPDAECDQATRPAEQERCREVPPCPTPASHAPAAASPPPPPPAPDDGSAPAADLFAVELSRPSSRQVDDVLEVDGGLDLDNLSQDERDFLVNYTTFFRDHNQQGSNDLGVVGQSMPPLSSSAADKPASPGRSMPAVAPGAHGAGVWEDDMDLPPRAPRRHPLVRLHPQRAAPAPAP</sequence>
<feature type="region of interest" description="Disordered" evidence="15">
    <location>
        <begin position="1154"/>
        <end position="1218"/>
    </location>
</feature>
<dbReference type="InterPro" id="IPR013273">
    <property type="entry name" value="ADAMTS/ADAMTS-like"/>
</dbReference>
<evidence type="ECO:0000256" key="15">
    <source>
        <dbReference type="SAM" id="MobiDB-lite"/>
    </source>
</evidence>
<protein>
    <submittedName>
        <fullName evidence="18">A disintegrin and metalloproteinase with thrombospondin motifs 7</fullName>
    </submittedName>
</protein>
<dbReference type="Pfam" id="PF19030">
    <property type="entry name" value="TSP1_ADAMTS"/>
    <property type="match status" value="2"/>
</dbReference>
<feature type="disulfide bond" evidence="13">
    <location>
        <begin position="397"/>
        <end position="451"/>
    </location>
</feature>
<feature type="non-terminal residue" evidence="18">
    <location>
        <position position="1"/>
    </location>
</feature>
<dbReference type="InterPro" id="IPR010294">
    <property type="entry name" value="ADAMTS_spacer1"/>
</dbReference>
<dbReference type="InterPro" id="IPR024079">
    <property type="entry name" value="MetalloPept_cat_dom_sf"/>
</dbReference>
<evidence type="ECO:0000256" key="1">
    <source>
        <dbReference type="ARBA" id="ARBA00004498"/>
    </source>
</evidence>
<evidence type="ECO:0000256" key="5">
    <source>
        <dbReference type="ARBA" id="ARBA00022723"/>
    </source>
</evidence>
<feature type="compositionally biased region" description="Basic residues" evidence="15">
    <location>
        <begin position="156"/>
        <end position="168"/>
    </location>
</feature>
<evidence type="ECO:0000256" key="4">
    <source>
        <dbReference type="ARBA" id="ARBA00022670"/>
    </source>
</evidence>
<dbReference type="InterPro" id="IPR001590">
    <property type="entry name" value="Peptidase_M12B"/>
</dbReference>
<feature type="binding site" evidence="12">
    <location>
        <position position="319"/>
    </location>
    <ligand>
        <name>Ca(2+)</name>
        <dbReference type="ChEBI" id="CHEBI:29108"/>
        <label>1</label>
    </ligand>
</feature>
<evidence type="ECO:0000256" key="13">
    <source>
        <dbReference type="PIRSR" id="PIRSR613273-3"/>
    </source>
</evidence>
<dbReference type="GO" id="GO:0031012">
    <property type="term" value="C:extracellular matrix"/>
    <property type="evidence" value="ECO:0007669"/>
    <property type="project" value="TreeGrafter"/>
</dbReference>
<gene>
    <name evidence="18" type="ORF">KUF71_006096</name>
</gene>
<dbReference type="PANTHER" id="PTHR13723">
    <property type="entry name" value="ADAMTS A DISINTEGRIN AND METALLOPROTEASE WITH THROMBOSPONDIN MOTIFS PROTEASE"/>
    <property type="match status" value="1"/>
</dbReference>
<dbReference type="GO" id="GO:0004222">
    <property type="term" value="F:metalloendopeptidase activity"/>
    <property type="evidence" value="ECO:0007669"/>
    <property type="project" value="InterPro"/>
</dbReference>
<evidence type="ECO:0000256" key="7">
    <source>
        <dbReference type="ARBA" id="ARBA00022833"/>
    </source>
</evidence>
<dbReference type="PANTHER" id="PTHR13723:SF200">
    <property type="entry name" value="ADAM METALLOPEPTIDASE WITH THROMBOSPONDIN TYPE 1 MOTIF B, ISOFORM B"/>
    <property type="match status" value="1"/>
</dbReference>
<dbReference type="InterPro" id="IPR045371">
    <property type="entry name" value="ADAMTS_CR_3"/>
</dbReference>
<feature type="disulfide bond" evidence="13">
    <location>
        <begin position="554"/>
        <end position="578"/>
    </location>
</feature>
<feature type="binding site" evidence="12 14">
    <location>
        <position position="467"/>
    </location>
    <ligand>
        <name>Zn(2+)</name>
        <dbReference type="ChEBI" id="CHEBI:29105"/>
        <note>catalytic</note>
    </ligand>
</feature>
<keyword evidence="2" id="KW-0964">Secreted</keyword>
<keyword evidence="19" id="KW-1185">Reference proteome</keyword>
<feature type="binding site" evidence="12">
    <location>
        <position position="319"/>
    </location>
    <ligand>
        <name>Ca(2+)</name>
        <dbReference type="ChEBI" id="CHEBI:29108"/>
        <label>2</label>
    </ligand>
</feature>
<reference evidence="18" key="1">
    <citation type="submission" date="2021-07" db="EMBL/GenBank/DDBJ databases">
        <authorList>
            <person name="Catto M.A."/>
            <person name="Jacobson A."/>
            <person name="Kennedy G."/>
            <person name="Labadie P."/>
            <person name="Hunt B.G."/>
            <person name="Srinivasan R."/>
        </authorList>
    </citation>
    <scope>NUCLEOTIDE SEQUENCE</scope>
    <source>
        <strain evidence="18">PL_HMW_Pooled</strain>
        <tissue evidence="18">Head</tissue>
    </source>
</reference>
<evidence type="ECO:0000256" key="10">
    <source>
        <dbReference type="ARBA" id="ARBA00023180"/>
    </source>
</evidence>
<dbReference type="CDD" id="cd04273">
    <property type="entry name" value="ZnMc_ADAMTS_like"/>
    <property type="match status" value="1"/>
</dbReference>
<keyword evidence="6" id="KW-0378">Hydrolase</keyword>
<feature type="compositionally biased region" description="Basic and acidic residues" evidence="15">
    <location>
        <begin position="271"/>
        <end position="280"/>
    </location>
</feature>
<keyword evidence="4" id="KW-0645">Protease</keyword>
<evidence type="ECO:0000256" key="6">
    <source>
        <dbReference type="ARBA" id="ARBA00022801"/>
    </source>
</evidence>
<dbReference type="GO" id="GO:0046872">
    <property type="term" value="F:metal ion binding"/>
    <property type="evidence" value="ECO:0007669"/>
    <property type="project" value="UniProtKB-KW"/>
</dbReference>
<feature type="disulfide bond" evidence="13">
    <location>
        <begin position="445"/>
        <end position="527"/>
    </location>
</feature>
<keyword evidence="7 12" id="KW-0862">Zinc</keyword>
<evidence type="ECO:0000256" key="14">
    <source>
        <dbReference type="PROSITE-ProRule" id="PRU00276"/>
    </source>
</evidence>
<evidence type="ECO:0000256" key="12">
    <source>
        <dbReference type="PIRSR" id="PIRSR613273-2"/>
    </source>
</evidence>
<feature type="signal peptide" evidence="16">
    <location>
        <begin position="1"/>
        <end position="22"/>
    </location>
</feature>
<feature type="region of interest" description="Disordered" evidence="15">
    <location>
        <begin position="229"/>
        <end position="312"/>
    </location>
</feature>
<evidence type="ECO:0000256" key="9">
    <source>
        <dbReference type="ARBA" id="ARBA00023157"/>
    </source>
</evidence>
<comment type="caution">
    <text evidence="14">Lacks conserved residue(s) required for the propagation of feature annotation.</text>
</comment>
<comment type="subcellular location">
    <subcellularLocation>
        <location evidence="1">Secreted</location>
        <location evidence="1">Extracellular space</location>
        <location evidence="1">Extracellular matrix</location>
    </subcellularLocation>
</comment>
<feature type="disulfide bond" evidence="13">
    <location>
        <begin position="635"/>
        <end position="673"/>
    </location>
</feature>
<dbReference type="InterPro" id="IPR000884">
    <property type="entry name" value="TSP1_rpt"/>
</dbReference>
<keyword evidence="12" id="KW-0106">Calcium</keyword>
<feature type="binding site" evidence="12 14">
    <location>
        <position position="471"/>
    </location>
    <ligand>
        <name>Zn(2+)</name>
        <dbReference type="ChEBI" id="CHEBI:29105"/>
        <note>catalytic</note>
    </ligand>
</feature>
<dbReference type="Pfam" id="PF17771">
    <property type="entry name" value="ADAMTS_CR_2"/>
    <property type="match status" value="1"/>
</dbReference>
<dbReference type="Gene3D" id="3.40.1620.60">
    <property type="match status" value="1"/>
</dbReference>
<organism evidence="18 19">
    <name type="scientific">Frankliniella fusca</name>
    <dbReference type="NCBI Taxonomy" id="407009"/>
    <lineage>
        <taxon>Eukaryota</taxon>
        <taxon>Metazoa</taxon>
        <taxon>Ecdysozoa</taxon>
        <taxon>Arthropoda</taxon>
        <taxon>Hexapoda</taxon>
        <taxon>Insecta</taxon>
        <taxon>Pterygota</taxon>
        <taxon>Neoptera</taxon>
        <taxon>Paraneoptera</taxon>
        <taxon>Thysanoptera</taxon>
        <taxon>Terebrantia</taxon>
        <taxon>Thripoidea</taxon>
        <taxon>Thripidae</taxon>
        <taxon>Frankliniella</taxon>
    </lineage>
</organism>
<dbReference type="FunFam" id="2.20.100.10:FF:000006">
    <property type="entry name" value="A disintegrin and metalloproteinase with thrombospondin motifs 1"/>
    <property type="match status" value="1"/>
</dbReference>
<dbReference type="GO" id="GO:0006508">
    <property type="term" value="P:proteolysis"/>
    <property type="evidence" value="ECO:0007669"/>
    <property type="project" value="UniProtKB-KW"/>
</dbReference>
<reference evidence="18" key="2">
    <citation type="journal article" date="2023" name="BMC Genomics">
        <title>Pest status, molecular evolution, and epigenetic factors derived from the genome assembly of Frankliniella fusca, a thysanopteran phytovirus vector.</title>
        <authorList>
            <person name="Catto M.A."/>
            <person name="Labadie P.E."/>
            <person name="Jacobson A.L."/>
            <person name="Kennedy G.G."/>
            <person name="Srinivasan R."/>
            <person name="Hunt B.G."/>
        </authorList>
    </citation>
    <scope>NUCLEOTIDE SEQUENCE</scope>
    <source>
        <strain evidence="18">PL_HMW_Pooled</strain>
    </source>
</reference>
<feature type="active site" evidence="11 14">
    <location>
        <position position="468"/>
    </location>
</feature>
<feature type="region of interest" description="Disordered" evidence="15">
    <location>
        <begin position="1048"/>
        <end position="1092"/>
    </location>
</feature>
<feature type="disulfide bond" evidence="13">
    <location>
        <begin position="597"/>
        <end position="608"/>
    </location>
</feature>
<dbReference type="FunFam" id="3.40.390.10:FF:000001">
    <property type="entry name" value="A disintegrin and metalloproteinase with thrombospondin motifs 1"/>
    <property type="match status" value="1"/>
</dbReference>
<evidence type="ECO:0000256" key="2">
    <source>
        <dbReference type="ARBA" id="ARBA00022525"/>
    </source>
</evidence>
<feature type="binding site" evidence="12">
    <location>
        <position position="527"/>
    </location>
    <ligand>
        <name>Ca(2+)</name>
        <dbReference type="ChEBI" id="CHEBI:29108"/>
        <label>1</label>
    </ligand>
</feature>
<feature type="compositionally biased region" description="Basic residues" evidence="15">
    <location>
        <begin position="237"/>
        <end position="270"/>
    </location>
</feature>
<feature type="binding site" evidence="12 14">
    <location>
        <position position="477"/>
    </location>
    <ligand>
        <name>Zn(2+)</name>
        <dbReference type="ChEBI" id="CHEBI:29105"/>
        <note>catalytic</note>
    </ligand>
</feature>
<evidence type="ECO:0000256" key="3">
    <source>
        <dbReference type="ARBA" id="ARBA00022530"/>
    </source>
</evidence>
<dbReference type="PROSITE" id="PS50215">
    <property type="entry name" value="ADAM_MEPRO"/>
    <property type="match status" value="1"/>
</dbReference>
<dbReference type="Gene3D" id="2.20.100.10">
    <property type="entry name" value="Thrombospondin type-1 (TSP1) repeat"/>
    <property type="match status" value="2"/>
</dbReference>
<comment type="cofactor">
    <cofactor evidence="12">
        <name>Zn(2+)</name>
        <dbReference type="ChEBI" id="CHEBI:29105"/>
    </cofactor>
    <text evidence="12">Binds 1 zinc ion per subunit.</text>
</comment>
<dbReference type="InterPro" id="IPR036383">
    <property type="entry name" value="TSP1_rpt_sf"/>
</dbReference>
<feature type="region of interest" description="Disordered" evidence="15">
    <location>
        <begin position="148"/>
        <end position="170"/>
    </location>
</feature>
<dbReference type="Pfam" id="PF00090">
    <property type="entry name" value="TSP_1"/>
    <property type="match status" value="1"/>
</dbReference>
<dbReference type="EMBL" id="JAHWGI010000505">
    <property type="protein sequence ID" value="KAK3916228.1"/>
    <property type="molecule type" value="Genomic_DNA"/>
</dbReference>
<feature type="disulfide bond" evidence="13">
    <location>
        <begin position="573"/>
        <end position="603"/>
    </location>
</feature>
<evidence type="ECO:0000256" key="16">
    <source>
        <dbReference type="SAM" id="SignalP"/>
    </source>
</evidence>
<feature type="disulfide bond" evidence="13">
    <location>
        <begin position="426"/>
        <end position="433"/>
    </location>
</feature>
<dbReference type="AlphaFoldDB" id="A0AAE1H7S7"/>
<dbReference type="Gene3D" id="3.40.390.10">
    <property type="entry name" value="Collagenase (Catalytic Domain)"/>
    <property type="match status" value="1"/>
</dbReference>
<evidence type="ECO:0000313" key="19">
    <source>
        <dbReference type="Proteomes" id="UP001219518"/>
    </source>
</evidence>
<feature type="chain" id="PRO_5041970039" evidence="16">
    <location>
        <begin position="23"/>
        <end position="1218"/>
    </location>
</feature>
<comment type="caution">
    <text evidence="18">The sequence shown here is derived from an EMBL/GenBank/DDBJ whole genome shotgun (WGS) entry which is preliminary data.</text>
</comment>
<keyword evidence="5 12" id="KW-0479">Metal-binding</keyword>
<dbReference type="InterPro" id="IPR041645">
    <property type="entry name" value="ADAMTS_CR_2"/>
</dbReference>
<proteinExistence type="predicted"/>
<feature type="disulfide bond" evidence="13">
    <location>
        <begin position="566"/>
        <end position="584"/>
    </location>
</feature>
<dbReference type="SUPFAM" id="SSF82895">
    <property type="entry name" value="TSP-1 type 1 repeat"/>
    <property type="match status" value="3"/>
</dbReference>
<dbReference type="Proteomes" id="UP001219518">
    <property type="component" value="Unassembled WGS sequence"/>
</dbReference>
<dbReference type="Gene3D" id="2.60.120.830">
    <property type="match status" value="1"/>
</dbReference>
<feature type="binding site" evidence="12">
    <location>
        <position position="530"/>
    </location>
    <ligand>
        <name>Ca(2+)</name>
        <dbReference type="ChEBI" id="CHEBI:29108"/>
        <label>1</label>
    </ligand>
</feature>
<keyword evidence="3" id="KW-0272">Extracellular matrix</keyword>
<dbReference type="GO" id="GO:0030198">
    <property type="term" value="P:extracellular matrix organization"/>
    <property type="evidence" value="ECO:0007669"/>
    <property type="project" value="InterPro"/>
</dbReference>
<feature type="binding site" evidence="12">
    <location>
        <position position="415"/>
    </location>
    <ligand>
        <name>Ca(2+)</name>
        <dbReference type="ChEBI" id="CHEBI:29108"/>
        <label>1</label>
    </ligand>
</feature>
<dbReference type="PRINTS" id="PR01857">
    <property type="entry name" value="ADAMTSFAMILY"/>
</dbReference>
<evidence type="ECO:0000256" key="8">
    <source>
        <dbReference type="ARBA" id="ARBA00023049"/>
    </source>
</evidence>
<accession>A0AAE1H7S7</accession>
<keyword evidence="16" id="KW-0732">Signal</keyword>
<dbReference type="PROSITE" id="PS50092">
    <property type="entry name" value="TSP1"/>
    <property type="match status" value="3"/>
</dbReference>
<dbReference type="SMART" id="SM00209">
    <property type="entry name" value="TSP1"/>
    <property type="match status" value="3"/>
</dbReference>
<feature type="disulfide bond" evidence="13">
    <location>
        <begin position="646"/>
        <end position="658"/>
    </location>
</feature>
<evidence type="ECO:0000256" key="11">
    <source>
        <dbReference type="PIRSR" id="PIRSR613273-1"/>
    </source>
</evidence>
<dbReference type="Pfam" id="PF05986">
    <property type="entry name" value="ADAMTS_spacer1"/>
    <property type="match status" value="1"/>
</dbReference>
<keyword evidence="10" id="KW-0325">Glycoprotein</keyword>
<keyword evidence="8 18" id="KW-0482">Metalloprotease</keyword>